<reference evidence="1" key="1">
    <citation type="journal article" date="2021" name="Proc. Natl. Acad. Sci. U.S.A.">
        <title>A Catalog of Tens of Thousands of Viruses from Human Metagenomes Reveals Hidden Associations with Chronic Diseases.</title>
        <authorList>
            <person name="Tisza M.J."/>
            <person name="Buck C.B."/>
        </authorList>
    </citation>
    <scope>NUCLEOTIDE SEQUENCE</scope>
    <source>
        <strain evidence="1">CtsAY3</strain>
    </source>
</reference>
<dbReference type="EMBL" id="BK015802">
    <property type="protein sequence ID" value="DAE25823.1"/>
    <property type="molecule type" value="Genomic_DNA"/>
</dbReference>
<name>A0A8S5R2W7_9CAUD</name>
<proteinExistence type="predicted"/>
<organism evidence="1">
    <name type="scientific">Siphoviridae sp. ctsAY3</name>
    <dbReference type="NCBI Taxonomy" id="2827281"/>
    <lineage>
        <taxon>Viruses</taxon>
        <taxon>Duplodnaviria</taxon>
        <taxon>Heunggongvirae</taxon>
        <taxon>Uroviricota</taxon>
        <taxon>Caudoviricetes</taxon>
    </lineage>
</organism>
<sequence>MEILLIQTGGFTLQENKKDFFAMLAERDHTTVEKVKEKISKRIWEGLHDPDPKRRAQWERIPCAGDVPTPEEWLRYSVERLREDGREDLLRHYLID</sequence>
<evidence type="ECO:0000313" key="1">
    <source>
        <dbReference type="EMBL" id="DAE25823.1"/>
    </source>
</evidence>
<protein>
    <submittedName>
        <fullName evidence="1">Stage 0 sporulation protein A/DNA, transcriptional activation and repression.3A</fullName>
    </submittedName>
</protein>
<accession>A0A8S5R2W7</accession>